<sequence>MCDHNLSQKMARKYNVSHKHMKTMQVHTSL</sequence>
<dbReference type="AlphaFoldDB" id="A0A2P2NUP4"/>
<name>A0A2P2NUP4_RHIMU</name>
<reference evidence="1" key="1">
    <citation type="submission" date="2018-02" db="EMBL/GenBank/DDBJ databases">
        <title>Rhizophora mucronata_Transcriptome.</title>
        <authorList>
            <person name="Meera S.P."/>
            <person name="Sreeshan A."/>
            <person name="Augustine A."/>
        </authorList>
    </citation>
    <scope>NUCLEOTIDE SEQUENCE</scope>
    <source>
        <tissue evidence="1">Leaf</tissue>
    </source>
</reference>
<evidence type="ECO:0000313" key="1">
    <source>
        <dbReference type="EMBL" id="MBX46081.1"/>
    </source>
</evidence>
<accession>A0A2P2NUP4</accession>
<protein>
    <submittedName>
        <fullName evidence="1">Uncharacterized protein</fullName>
    </submittedName>
</protein>
<organism evidence="1">
    <name type="scientific">Rhizophora mucronata</name>
    <name type="common">Asiatic mangrove</name>
    <dbReference type="NCBI Taxonomy" id="61149"/>
    <lineage>
        <taxon>Eukaryota</taxon>
        <taxon>Viridiplantae</taxon>
        <taxon>Streptophyta</taxon>
        <taxon>Embryophyta</taxon>
        <taxon>Tracheophyta</taxon>
        <taxon>Spermatophyta</taxon>
        <taxon>Magnoliopsida</taxon>
        <taxon>eudicotyledons</taxon>
        <taxon>Gunneridae</taxon>
        <taxon>Pentapetalae</taxon>
        <taxon>rosids</taxon>
        <taxon>fabids</taxon>
        <taxon>Malpighiales</taxon>
        <taxon>Rhizophoraceae</taxon>
        <taxon>Rhizophora</taxon>
    </lineage>
</organism>
<dbReference type="EMBL" id="GGEC01065597">
    <property type="protein sequence ID" value="MBX46081.1"/>
    <property type="molecule type" value="Transcribed_RNA"/>
</dbReference>
<proteinExistence type="predicted"/>